<dbReference type="EMBL" id="UZAL01000555">
    <property type="protein sequence ID" value="VDO71624.1"/>
    <property type="molecule type" value="Genomic_DNA"/>
</dbReference>
<sequence>MSGEITFKRRNRYKVLGELVNNYVLGLWSTSYAENWCEDDIHLLFTDTYIDGSKIEVTWAKPVDKNELNTRQQPSRTPGRLINELVLSNDQNMIAAATAVVAAGGMLPQLESTSPFFLPSQGTPMGTDLLPTNSDVLNSGRTDNNLGSPR</sequence>
<gene>
    <name evidence="1" type="ORF">SMTD_LOCUS607</name>
</gene>
<name>A0A183NES1_9TREM</name>
<evidence type="ECO:0000313" key="1">
    <source>
        <dbReference type="EMBL" id="VDO71624.1"/>
    </source>
</evidence>
<organism evidence="1 2">
    <name type="scientific">Schistosoma mattheei</name>
    <dbReference type="NCBI Taxonomy" id="31246"/>
    <lineage>
        <taxon>Eukaryota</taxon>
        <taxon>Metazoa</taxon>
        <taxon>Spiralia</taxon>
        <taxon>Lophotrochozoa</taxon>
        <taxon>Platyhelminthes</taxon>
        <taxon>Trematoda</taxon>
        <taxon>Digenea</taxon>
        <taxon>Strigeidida</taxon>
        <taxon>Schistosomatoidea</taxon>
        <taxon>Schistosomatidae</taxon>
        <taxon>Schistosoma</taxon>
    </lineage>
</organism>
<dbReference type="Proteomes" id="UP000269396">
    <property type="component" value="Unassembled WGS sequence"/>
</dbReference>
<accession>A0A183NES1</accession>
<proteinExistence type="predicted"/>
<dbReference type="AlphaFoldDB" id="A0A183NES1"/>
<evidence type="ECO:0000313" key="2">
    <source>
        <dbReference type="Proteomes" id="UP000269396"/>
    </source>
</evidence>
<keyword evidence="2" id="KW-1185">Reference proteome</keyword>
<dbReference type="STRING" id="31246.A0A183NES1"/>
<reference evidence="1 2" key="1">
    <citation type="submission" date="2018-11" db="EMBL/GenBank/DDBJ databases">
        <authorList>
            <consortium name="Pathogen Informatics"/>
        </authorList>
    </citation>
    <scope>NUCLEOTIDE SEQUENCE [LARGE SCALE GENOMIC DNA]</scope>
    <source>
        <strain>Denwood</strain>
        <strain evidence="2">Zambia</strain>
    </source>
</reference>
<protein>
    <submittedName>
        <fullName evidence="1">Uncharacterized protein</fullName>
    </submittedName>
</protein>